<comment type="similarity">
    <text evidence="1 2">Belongs to the BolA/IbaG family.</text>
</comment>
<comment type="caution">
    <text evidence="3">The sequence shown here is derived from an EMBL/GenBank/DDBJ whole genome shotgun (WGS) entry which is preliminary data.</text>
</comment>
<reference evidence="3 4" key="1">
    <citation type="submission" date="2023-09" db="EMBL/GenBank/DDBJ databases">
        <authorList>
            <person name="Rey-Velasco X."/>
        </authorList>
    </citation>
    <scope>NUCLEOTIDE SEQUENCE [LARGE SCALE GENOMIC DNA]</scope>
    <source>
        <strain evidence="3 4">W345</strain>
    </source>
</reference>
<dbReference type="InterPro" id="IPR002634">
    <property type="entry name" value="BolA"/>
</dbReference>
<dbReference type="PANTHER" id="PTHR46229">
    <property type="entry name" value="BOLA TRANSCRIPTION REGULATOR"/>
    <property type="match status" value="1"/>
</dbReference>
<gene>
    <name evidence="3" type="ORF">RM530_13675</name>
</gene>
<name>A0ABU2WLA4_9GAMM</name>
<organism evidence="3 4">
    <name type="scientific">Banduia mediterranea</name>
    <dbReference type="NCBI Taxonomy" id="3075609"/>
    <lineage>
        <taxon>Bacteria</taxon>
        <taxon>Pseudomonadati</taxon>
        <taxon>Pseudomonadota</taxon>
        <taxon>Gammaproteobacteria</taxon>
        <taxon>Nevskiales</taxon>
        <taxon>Algiphilaceae</taxon>
        <taxon>Banduia</taxon>
    </lineage>
</organism>
<evidence type="ECO:0000313" key="4">
    <source>
        <dbReference type="Proteomes" id="UP001254608"/>
    </source>
</evidence>
<dbReference type="Proteomes" id="UP001254608">
    <property type="component" value="Unassembled WGS sequence"/>
</dbReference>
<dbReference type="RefSeq" id="WP_311365812.1">
    <property type="nucleotide sequence ID" value="NZ_JAVRIC010000021.1"/>
</dbReference>
<dbReference type="InterPro" id="IPR036065">
    <property type="entry name" value="BolA-like_sf"/>
</dbReference>
<accession>A0ABU2WLA4</accession>
<keyword evidence="4" id="KW-1185">Reference proteome</keyword>
<protein>
    <submittedName>
        <fullName evidence="3">BolA/IbaG family iron-sulfur metabolism protein</fullName>
    </submittedName>
</protein>
<dbReference type="Pfam" id="PF01722">
    <property type="entry name" value="BolA"/>
    <property type="match status" value="1"/>
</dbReference>
<proteinExistence type="inferred from homology"/>
<dbReference type="PANTHER" id="PTHR46229:SF2">
    <property type="entry name" value="BOLA-LIKE PROTEIN 1"/>
    <property type="match status" value="1"/>
</dbReference>
<dbReference type="InterPro" id="IPR050961">
    <property type="entry name" value="BolA/IbaG_stress_morph_reg"/>
</dbReference>
<dbReference type="PIRSF" id="PIRSF003113">
    <property type="entry name" value="BolA"/>
    <property type="match status" value="1"/>
</dbReference>
<evidence type="ECO:0000313" key="3">
    <source>
        <dbReference type="EMBL" id="MDT0498404.1"/>
    </source>
</evidence>
<evidence type="ECO:0000256" key="2">
    <source>
        <dbReference type="RuleBase" id="RU003860"/>
    </source>
</evidence>
<dbReference type="Gene3D" id="3.30.300.90">
    <property type="entry name" value="BolA-like"/>
    <property type="match status" value="1"/>
</dbReference>
<dbReference type="EMBL" id="JAVRIC010000021">
    <property type="protein sequence ID" value="MDT0498404.1"/>
    <property type="molecule type" value="Genomic_DNA"/>
</dbReference>
<evidence type="ECO:0000256" key="1">
    <source>
        <dbReference type="ARBA" id="ARBA00005578"/>
    </source>
</evidence>
<sequence>MTADEIKHLIETGLPDATVSVIGDDGAHFQAEVVWAGFQGKNMIAQHREVYATLGARMGNEIHALQLRTRAS</sequence>
<dbReference type="SUPFAM" id="SSF82657">
    <property type="entry name" value="BolA-like"/>
    <property type="match status" value="1"/>
</dbReference>